<proteinExistence type="predicted"/>
<sequence length="267" mass="31610">MHFEFVDMDNVKIRSMYSGLNNEKLEVVPHWHSEIEILLFQKGHCIQQIDDKYVITFPGDIVVISKNQLHSTYSYQEEPCQVLVIMADSGFIFNNETIAFQNPINDKNPKYTDMKNCIEEIHRELTQKDKAYEYKAISSLYNFFSMLLRFSDYVSETTRYNDLYKNVLKNTFGLVQNSYSTEITLEDAARASNLSVPHFCRLFKQMTGMTFKNYLQFFRINMAEKMLRLPKTVTEIAYECGFNSLTSFYRNFKKFKNYMPSEKRNSY</sequence>
<gene>
    <name evidence="5" type="ORF">H8698_04965</name>
</gene>
<keyword evidence="1" id="KW-0805">Transcription regulation</keyword>
<evidence type="ECO:0000256" key="1">
    <source>
        <dbReference type="ARBA" id="ARBA00023015"/>
    </source>
</evidence>
<dbReference type="InterPro" id="IPR018060">
    <property type="entry name" value="HTH_AraC"/>
</dbReference>
<evidence type="ECO:0000256" key="3">
    <source>
        <dbReference type="ARBA" id="ARBA00023163"/>
    </source>
</evidence>
<dbReference type="InterPro" id="IPR014710">
    <property type="entry name" value="RmlC-like_jellyroll"/>
</dbReference>
<keyword evidence="2" id="KW-0238">DNA-binding</keyword>
<dbReference type="InterPro" id="IPR003313">
    <property type="entry name" value="AraC-bd"/>
</dbReference>
<evidence type="ECO:0000256" key="2">
    <source>
        <dbReference type="ARBA" id="ARBA00023125"/>
    </source>
</evidence>
<organism evidence="5 6">
    <name type="scientific">Congzhengia minquanensis</name>
    <dbReference type="NCBI Taxonomy" id="2763657"/>
    <lineage>
        <taxon>Bacteria</taxon>
        <taxon>Bacillati</taxon>
        <taxon>Bacillota</taxon>
        <taxon>Clostridia</taxon>
        <taxon>Eubacteriales</taxon>
        <taxon>Oscillospiraceae</taxon>
        <taxon>Congzhengia</taxon>
    </lineage>
</organism>
<feature type="domain" description="HTH araC/xylS-type" evidence="4">
    <location>
        <begin position="169"/>
        <end position="266"/>
    </location>
</feature>
<dbReference type="EMBL" id="JACRSU010000001">
    <property type="protein sequence ID" value="MBC8540323.1"/>
    <property type="molecule type" value="Genomic_DNA"/>
</dbReference>
<comment type="caution">
    <text evidence="5">The sequence shown here is derived from an EMBL/GenBank/DDBJ whole genome shotgun (WGS) entry which is preliminary data.</text>
</comment>
<dbReference type="Pfam" id="PF12833">
    <property type="entry name" value="HTH_18"/>
    <property type="match status" value="1"/>
</dbReference>
<dbReference type="Pfam" id="PF02311">
    <property type="entry name" value="AraC_binding"/>
    <property type="match status" value="1"/>
</dbReference>
<dbReference type="PROSITE" id="PS01124">
    <property type="entry name" value="HTH_ARAC_FAMILY_2"/>
    <property type="match status" value="1"/>
</dbReference>
<evidence type="ECO:0000259" key="4">
    <source>
        <dbReference type="PROSITE" id="PS01124"/>
    </source>
</evidence>
<reference evidence="5" key="1">
    <citation type="submission" date="2020-08" db="EMBL/GenBank/DDBJ databases">
        <title>Genome public.</title>
        <authorList>
            <person name="Liu C."/>
            <person name="Sun Q."/>
        </authorList>
    </citation>
    <scope>NUCLEOTIDE SEQUENCE</scope>
    <source>
        <strain evidence="5">H8</strain>
    </source>
</reference>
<dbReference type="Proteomes" id="UP000611762">
    <property type="component" value="Unassembled WGS sequence"/>
</dbReference>
<name>A0A926DJZ1_9FIRM</name>
<evidence type="ECO:0000313" key="6">
    <source>
        <dbReference type="Proteomes" id="UP000611762"/>
    </source>
</evidence>
<dbReference type="PANTHER" id="PTHR43280">
    <property type="entry name" value="ARAC-FAMILY TRANSCRIPTIONAL REGULATOR"/>
    <property type="match status" value="1"/>
</dbReference>
<dbReference type="AlphaFoldDB" id="A0A926DJZ1"/>
<dbReference type="GO" id="GO:0003700">
    <property type="term" value="F:DNA-binding transcription factor activity"/>
    <property type="evidence" value="ECO:0007669"/>
    <property type="project" value="InterPro"/>
</dbReference>
<dbReference type="SMART" id="SM00342">
    <property type="entry name" value="HTH_ARAC"/>
    <property type="match status" value="1"/>
</dbReference>
<dbReference type="RefSeq" id="WP_249311432.1">
    <property type="nucleotide sequence ID" value="NZ_JACRSU010000001.1"/>
</dbReference>
<protein>
    <submittedName>
        <fullName evidence="5">Helix-turn-helix transcriptional regulator</fullName>
    </submittedName>
</protein>
<dbReference type="InterPro" id="IPR009057">
    <property type="entry name" value="Homeodomain-like_sf"/>
</dbReference>
<dbReference type="Gene3D" id="1.10.10.60">
    <property type="entry name" value="Homeodomain-like"/>
    <property type="match status" value="2"/>
</dbReference>
<dbReference type="Gene3D" id="2.60.120.10">
    <property type="entry name" value="Jelly Rolls"/>
    <property type="match status" value="1"/>
</dbReference>
<dbReference type="CDD" id="cd02208">
    <property type="entry name" value="cupin_RmlC-like"/>
    <property type="match status" value="1"/>
</dbReference>
<accession>A0A926DJZ1</accession>
<keyword evidence="3" id="KW-0804">Transcription</keyword>
<dbReference type="SUPFAM" id="SSF51215">
    <property type="entry name" value="Regulatory protein AraC"/>
    <property type="match status" value="1"/>
</dbReference>
<dbReference type="GO" id="GO:0043565">
    <property type="term" value="F:sequence-specific DNA binding"/>
    <property type="evidence" value="ECO:0007669"/>
    <property type="project" value="InterPro"/>
</dbReference>
<dbReference type="SUPFAM" id="SSF46689">
    <property type="entry name" value="Homeodomain-like"/>
    <property type="match status" value="2"/>
</dbReference>
<dbReference type="InterPro" id="IPR037923">
    <property type="entry name" value="HTH-like"/>
</dbReference>
<dbReference type="PANTHER" id="PTHR43280:SF28">
    <property type="entry name" value="HTH-TYPE TRANSCRIPTIONAL ACTIVATOR RHAS"/>
    <property type="match status" value="1"/>
</dbReference>
<evidence type="ECO:0000313" key="5">
    <source>
        <dbReference type="EMBL" id="MBC8540323.1"/>
    </source>
</evidence>
<keyword evidence="6" id="KW-1185">Reference proteome</keyword>